<gene>
    <name evidence="3" type="ORF">KGA66_02060</name>
</gene>
<accession>A0A8J7WGG3</accession>
<dbReference type="GO" id="GO:0042597">
    <property type="term" value="C:periplasmic space"/>
    <property type="evidence" value="ECO:0007669"/>
    <property type="project" value="UniProtKB-ARBA"/>
</dbReference>
<proteinExistence type="predicted"/>
<feature type="chain" id="PRO_5035172092" evidence="1">
    <location>
        <begin position="23"/>
        <end position="596"/>
    </location>
</feature>
<dbReference type="EMBL" id="JAGSXH010000004">
    <property type="protein sequence ID" value="MBS2961816.1"/>
    <property type="molecule type" value="Genomic_DNA"/>
</dbReference>
<protein>
    <submittedName>
        <fullName evidence="3">ABC transporter substrate-binding protein</fullName>
    </submittedName>
</protein>
<dbReference type="Gene3D" id="3.10.105.10">
    <property type="entry name" value="Dipeptide-binding Protein, Domain 3"/>
    <property type="match status" value="1"/>
</dbReference>
<dbReference type="GO" id="GO:0043190">
    <property type="term" value="C:ATP-binding cassette (ABC) transporter complex"/>
    <property type="evidence" value="ECO:0007669"/>
    <property type="project" value="InterPro"/>
</dbReference>
<name>A0A8J7WGG3_9ACTN</name>
<dbReference type="AlphaFoldDB" id="A0A8J7WGG3"/>
<dbReference type="PIRSF" id="PIRSF002741">
    <property type="entry name" value="MppA"/>
    <property type="match status" value="1"/>
</dbReference>
<dbReference type="Gene3D" id="3.40.190.10">
    <property type="entry name" value="Periplasmic binding protein-like II"/>
    <property type="match status" value="1"/>
</dbReference>
<dbReference type="Proteomes" id="UP000677913">
    <property type="component" value="Unassembled WGS sequence"/>
</dbReference>
<evidence type="ECO:0000313" key="3">
    <source>
        <dbReference type="EMBL" id="MBS2961816.1"/>
    </source>
</evidence>
<dbReference type="InterPro" id="IPR030678">
    <property type="entry name" value="Peptide/Ni-bd"/>
</dbReference>
<dbReference type="SUPFAM" id="SSF53850">
    <property type="entry name" value="Periplasmic binding protein-like II"/>
    <property type="match status" value="1"/>
</dbReference>
<comment type="caution">
    <text evidence="3">The sequence shown here is derived from an EMBL/GenBank/DDBJ whole genome shotgun (WGS) entry which is preliminary data.</text>
</comment>
<reference evidence="3" key="1">
    <citation type="submission" date="2021-04" db="EMBL/GenBank/DDBJ databases">
        <title>Genome based classification of Actinospica acidithermotolerans sp. nov., an actinobacterium isolated from an Indonesian hot spring.</title>
        <authorList>
            <person name="Kusuma A.B."/>
            <person name="Putra K.E."/>
            <person name="Nafisah S."/>
            <person name="Loh J."/>
            <person name="Nouioui I."/>
            <person name="Goodfellow M."/>
        </authorList>
    </citation>
    <scope>NUCLEOTIDE SEQUENCE</scope>
    <source>
        <strain evidence="3">DSM 45618</strain>
    </source>
</reference>
<evidence type="ECO:0000256" key="1">
    <source>
        <dbReference type="SAM" id="SignalP"/>
    </source>
</evidence>
<keyword evidence="4" id="KW-1185">Reference proteome</keyword>
<dbReference type="InterPro" id="IPR000914">
    <property type="entry name" value="SBP_5_dom"/>
</dbReference>
<dbReference type="Pfam" id="PF00496">
    <property type="entry name" value="SBP_bac_5"/>
    <property type="match status" value="1"/>
</dbReference>
<dbReference type="GO" id="GO:0015833">
    <property type="term" value="P:peptide transport"/>
    <property type="evidence" value="ECO:0007669"/>
    <property type="project" value="TreeGrafter"/>
</dbReference>
<dbReference type="PROSITE" id="PS51257">
    <property type="entry name" value="PROKAR_LIPOPROTEIN"/>
    <property type="match status" value="1"/>
</dbReference>
<feature type="domain" description="Solute-binding protein family 5" evidence="2">
    <location>
        <begin position="101"/>
        <end position="502"/>
    </location>
</feature>
<dbReference type="PANTHER" id="PTHR30290:SF83">
    <property type="entry name" value="ABC TRANSPORTER SUBSTRATE-BINDING PROTEIN"/>
    <property type="match status" value="1"/>
</dbReference>
<dbReference type="GO" id="GO:1904680">
    <property type="term" value="F:peptide transmembrane transporter activity"/>
    <property type="evidence" value="ECO:0007669"/>
    <property type="project" value="TreeGrafter"/>
</dbReference>
<evidence type="ECO:0000313" key="4">
    <source>
        <dbReference type="Proteomes" id="UP000677913"/>
    </source>
</evidence>
<dbReference type="PANTHER" id="PTHR30290">
    <property type="entry name" value="PERIPLASMIC BINDING COMPONENT OF ABC TRANSPORTER"/>
    <property type="match status" value="1"/>
</dbReference>
<evidence type="ECO:0000259" key="2">
    <source>
        <dbReference type="Pfam" id="PF00496"/>
    </source>
</evidence>
<dbReference type="CDD" id="cd08506">
    <property type="entry name" value="PBP2_clavulanate_OppA2"/>
    <property type="match status" value="1"/>
</dbReference>
<dbReference type="RefSeq" id="WP_211463855.1">
    <property type="nucleotide sequence ID" value="NZ_JAGSXH010000004.1"/>
</dbReference>
<sequence length="596" mass="63390">MRKTKLIAAVAGAIAVATAASACGSSSSGAVNSSTSSFNAGMTTVVNPSSHPGGVLRMAMASDWDSIDPGNTYYGFSWDFIRLYGRSLVTWKQAPGTAGLQLVPDLATDTGQVSPDGLTWTFHLRDGATYQDGSVVTAADVKYAVERSNWGQDTLVNGPGYFKNIVQDKTNYRGPYLDKNPADGVSGIEVDGTDTIKFHLTRKFSDFPELAALPSTIPVPRAKDTGANYYKSVVSSSQYEVSSYVPGKQAVLVPNPNFKSSSDPDGIHKVTADKITVQLDLNQDQLDQELLHGQLDVDLGGTGVGTTAQSQILANPALKSQADDGYTNALTFMTINTQVKPFDNIDCRRAVEFAVDKTTVQSALGGSIGGGDIASTLLTPNMSGYEQSNRYPTPGNQGDPQQAKAELATCQKAEPGQFTGGGMLNVKLSARLDRPKEVNSAVAIQAALALANINVEIEKYPSDKYFSAFAGNDAFVKSNKIGLSMMKWLADWPDVFGDLDQVITPDGIHPGGGSTNLGDYSSPKVQQLFGQYLGTNDAATRARVGAQIDQQAMDDAAIVPLTYNKALEYHPANVANWYMQPAFGMPDFSMLGVSGS</sequence>
<keyword evidence="1" id="KW-0732">Signal</keyword>
<feature type="signal peptide" evidence="1">
    <location>
        <begin position="1"/>
        <end position="22"/>
    </location>
</feature>
<dbReference type="InterPro" id="IPR039424">
    <property type="entry name" value="SBP_5"/>
</dbReference>
<organism evidence="3 4">
    <name type="scientific">Actinocrinis puniceicyclus</name>
    <dbReference type="NCBI Taxonomy" id="977794"/>
    <lineage>
        <taxon>Bacteria</taxon>
        <taxon>Bacillati</taxon>
        <taxon>Actinomycetota</taxon>
        <taxon>Actinomycetes</taxon>
        <taxon>Catenulisporales</taxon>
        <taxon>Actinospicaceae</taxon>
        <taxon>Actinocrinis</taxon>
    </lineage>
</organism>